<dbReference type="Pfam" id="PF01263">
    <property type="entry name" value="Aldose_epim"/>
    <property type="match status" value="1"/>
</dbReference>
<sequence length="362" mass="40095">MANKAILLFSLLVLFLGLSGLSDATKYKKLVGIYELRKGDFSIKVTNWGATIISVVVPDNKGNLADIVLGYDSIRSYVNGTYYFGALVGRVANRIAGARFTINGTPYRLYRNNGNNSLHGGHRGYNAVIWDVKEKVDGDSPYITFYYHSFDGEQGFPGDVDVYVTYKISHDYKLAVTMHAKPGNKLTPINLAQHSYWNLGGHSSGTILNHRVQIFASHITPVNSELIPTGQITSVDNTPFDFRKPVTVGSQISQVEGGYDINYVVDSTPDELGLRKVAVVEDSRSGRVMELWANQPGVQFYTGNFLNGTEGKGGAKYMQHDGLCLETQDYPDAVHHANFPNEIYGPGQAYEHLMLYKFSARK</sequence>
<dbReference type="FunFam" id="2.70.98.10:FF:000008">
    <property type="entry name" value="Aldose 1-epimerase"/>
    <property type="match status" value="1"/>
</dbReference>
<dbReference type="GO" id="GO:0033499">
    <property type="term" value="P:galactose catabolic process via UDP-galactose, Leloir pathway"/>
    <property type="evidence" value="ECO:0007669"/>
    <property type="project" value="TreeGrafter"/>
</dbReference>
<comment type="caution">
    <text evidence="10">The sequence shown here is derived from an EMBL/GenBank/DDBJ whole genome shotgun (WGS) entry which is preliminary data.</text>
</comment>
<gene>
    <name evidence="10" type="ORF">FCM35_KLT12932</name>
</gene>
<dbReference type="CDD" id="cd09019">
    <property type="entry name" value="galactose_mutarotase_like"/>
    <property type="match status" value="1"/>
</dbReference>
<evidence type="ECO:0000256" key="9">
    <source>
        <dbReference type="SAM" id="SignalP"/>
    </source>
</evidence>
<feature type="signal peptide" evidence="9">
    <location>
        <begin position="1"/>
        <end position="24"/>
    </location>
</feature>
<evidence type="ECO:0000256" key="5">
    <source>
        <dbReference type="PIRNR" id="PIRNR005096"/>
    </source>
</evidence>
<dbReference type="PANTHER" id="PTHR10091:SF47">
    <property type="entry name" value="ALDOSE 1-EPIMERASE"/>
    <property type="match status" value="1"/>
</dbReference>
<proteinExistence type="inferred from homology"/>
<feature type="chain" id="PRO_5032352356" description="Aldose 1-epimerase" evidence="9">
    <location>
        <begin position="25"/>
        <end position="362"/>
    </location>
</feature>
<evidence type="ECO:0000256" key="6">
    <source>
        <dbReference type="PIRSR" id="PIRSR005096-1"/>
    </source>
</evidence>
<keyword evidence="4 5" id="KW-0119">Carbohydrate metabolism</keyword>
<comment type="catalytic activity">
    <reaction evidence="5">
        <text>alpha-D-glucose = beta-D-glucose</text>
        <dbReference type="Rhea" id="RHEA:10264"/>
        <dbReference type="ChEBI" id="CHEBI:15903"/>
        <dbReference type="ChEBI" id="CHEBI:17925"/>
        <dbReference type="EC" id="5.1.3.3"/>
    </reaction>
</comment>
<keyword evidence="3 5" id="KW-0413">Isomerase</keyword>
<comment type="similarity">
    <text evidence="2 5">Belongs to the aldose epimerase family.</text>
</comment>
<keyword evidence="11" id="KW-1185">Reference proteome</keyword>
<dbReference type="NCBIfam" id="NF008277">
    <property type="entry name" value="PRK11055.1"/>
    <property type="match status" value="1"/>
</dbReference>
<evidence type="ECO:0000256" key="1">
    <source>
        <dbReference type="ARBA" id="ARBA00005028"/>
    </source>
</evidence>
<dbReference type="Gene3D" id="2.70.98.10">
    <property type="match status" value="1"/>
</dbReference>
<dbReference type="EMBL" id="SWLB01000024">
    <property type="protein sequence ID" value="KAF3322943.1"/>
    <property type="molecule type" value="Genomic_DNA"/>
</dbReference>
<feature type="active site" description="Proton acceptor" evidence="6">
    <location>
        <position position="326"/>
    </location>
</feature>
<feature type="active site" description="Proton donor" evidence="6">
    <location>
        <position position="194"/>
    </location>
</feature>
<dbReference type="InterPro" id="IPR014718">
    <property type="entry name" value="GH-type_carb-bd"/>
</dbReference>
<dbReference type="InterPro" id="IPR047215">
    <property type="entry name" value="Galactose_mutarotase-like"/>
</dbReference>
<feature type="binding site" evidence="8">
    <location>
        <begin position="194"/>
        <end position="196"/>
    </location>
    <ligand>
        <name>beta-D-galactose</name>
        <dbReference type="ChEBI" id="CHEBI:27667"/>
    </ligand>
</feature>
<evidence type="ECO:0000313" key="11">
    <source>
        <dbReference type="Proteomes" id="UP000623129"/>
    </source>
</evidence>
<dbReference type="GO" id="GO:0030246">
    <property type="term" value="F:carbohydrate binding"/>
    <property type="evidence" value="ECO:0007669"/>
    <property type="project" value="InterPro"/>
</dbReference>
<evidence type="ECO:0000256" key="8">
    <source>
        <dbReference type="PIRSR" id="PIRSR005096-3"/>
    </source>
</evidence>
<organism evidence="10 11">
    <name type="scientific">Carex littledalei</name>
    <dbReference type="NCBI Taxonomy" id="544730"/>
    <lineage>
        <taxon>Eukaryota</taxon>
        <taxon>Viridiplantae</taxon>
        <taxon>Streptophyta</taxon>
        <taxon>Embryophyta</taxon>
        <taxon>Tracheophyta</taxon>
        <taxon>Spermatophyta</taxon>
        <taxon>Magnoliopsida</taxon>
        <taxon>Liliopsida</taxon>
        <taxon>Poales</taxon>
        <taxon>Cyperaceae</taxon>
        <taxon>Cyperoideae</taxon>
        <taxon>Cariceae</taxon>
        <taxon>Carex</taxon>
        <taxon>Carex subgen. Euthyceras</taxon>
    </lineage>
</organism>
<dbReference type="InterPro" id="IPR011013">
    <property type="entry name" value="Gal_mutarotase_sf_dom"/>
</dbReference>
<dbReference type="AlphaFoldDB" id="A0A833QNY1"/>
<dbReference type="GO" id="GO:0006006">
    <property type="term" value="P:glucose metabolic process"/>
    <property type="evidence" value="ECO:0007669"/>
    <property type="project" value="TreeGrafter"/>
</dbReference>
<dbReference type="SUPFAM" id="SSF74650">
    <property type="entry name" value="Galactose mutarotase-like"/>
    <property type="match status" value="1"/>
</dbReference>
<feature type="binding site" evidence="8">
    <location>
        <begin position="93"/>
        <end position="94"/>
    </location>
    <ligand>
        <name>beta-D-galactose</name>
        <dbReference type="ChEBI" id="CHEBI:27667"/>
    </ligand>
</feature>
<dbReference type="GO" id="GO:0004034">
    <property type="term" value="F:aldose 1-epimerase activity"/>
    <property type="evidence" value="ECO:0007669"/>
    <property type="project" value="UniProtKB-EC"/>
</dbReference>
<evidence type="ECO:0000256" key="7">
    <source>
        <dbReference type="PIRSR" id="PIRSR005096-2"/>
    </source>
</evidence>
<dbReference type="PANTHER" id="PTHR10091">
    <property type="entry name" value="ALDOSE-1-EPIMERASE"/>
    <property type="match status" value="1"/>
</dbReference>
<accession>A0A833QNY1</accession>
<keyword evidence="9" id="KW-0732">Signal</keyword>
<evidence type="ECO:0000313" key="10">
    <source>
        <dbReference type="EMBL" id="KAF3322943.1"/>
    </source>
</evidence>
<feature type="binding site" evidence="7">
    <location>
        <position position="260"/>
    </location>
    <ligand>
        <name>beta-D-galactose</name>
        <dbReference type="ChEBI" id="CHEBI:27667"/>
    </ligand>
</feature>
<dbReference type="Proteomes" id="UP000623129">
    <property type="component" value="Unassembled WGS sequence"/>
</dbReference>
<comment type="pathway">
    <text evidence="1 5">Carbohydrate metabolism; hexose metabolism.</text>
</comment>
<dbReference type="OrthoDB" id="274691at2759"/>
<evidence type="ECO:0000256" key="3">
    <source>
        <dbReference type="ARBA" id="ARBA00023235"/>
    </source>
</evidence>
<protein>
    <recommendedName>
        <fullName evidence="5">Aldose 1-epimerase</fullName>
        <ecNumber evidence="5">5.1.3.3</ecNumber>
    </recommendedName>
</protein>
<reference evidence="10" key="1">
    <citation type="submission" date="2020-01" db="EMBL/GenBank/DDBJ databases">
        <title>Genome sequence of Kobresia littledalei, the first chromosome-level genome in the family Cyperaceae.</title>
        <authorList>
            <person name="Qu G."/>
        </authorList>
    </citation>
    <scope>NUCLEOTIDE SEQUENCE</scope>
    <source>
        <strain evidence="10">C.B.Clarke</strain>
        <tissue evidence="10">Leaf</tissue>
    </source>
</reference>
<dbReference type="PIRSF" id="PIRSF005096">
    <property type="entry name" value="GALM"/>
    <property type="match status" value="1"/>
</dbReference>
<dbReference type="UniPathway" id="UPA00242"/>
<dbReference type="InterPro" id="IPR008183">
    <property type="entry name" value="Aldose_1/G6P_1-epimerase"/>
</dbReference>
<dbReference type="EC" id="5.1.3.3" evidence="5"/>
<name>A0A833QNY1_9POAL</name>
<dbReference type="InterPro" id="IPR015443">
    <property type="entry name" value="Aldose_1-epimerase"/>
</dbReference>
<evidence type="ECO:0000256" key="2">
    <source>
        <dbReference type="ARBA" id="ARBA00006206"/>
    </source>
</evidence>
<evidence type="ECO:0000256" key="4">
    <source>
        <dbReference type="ARBA" id="ARBA00023277"/>
    </source>
</evidence>